<keyword evidence="3 6" id="KW-0812">Transmembrane</keyword>
<protein>
    <submittedName>
        <fullName evidence="7">Membrane transporter</fullName>
    </submittedName>
</protein>
<organism evidence="7 8">
    <name type="scientific">Oryctes borbonicus</name>
    <dbReference type="NCBI Taxonomy" id="1629725"/>
    <lineage>
        <taxon>Eukaryota</taxon>
        <taxon>Metazoa</taxon>
        <taxon>Ecdysozoa</taxon>
        <taxon>Arthropoda</taxon>
        <taxon>Hexapoda</taxon>
        <taxon>Insecta</taxon>
        <taxon>Pterygota</taxon>
        <taxon>Neoptera</taxon>
        <taxon>Endopterygota</taxon>
        <taxon>Coleoptera</taxon>
        <taxon>Polyphaga</taxon>
        <taxon>Scarabaeiformia</taxon>
        <taxon>Scarabaeidae</taxon>
        <taxon>Dynastinae</taxon>
        <taxon>Oryctes</taxon>
    </lineage>
</organism>
<feature type="transmembrane region" description="Helical" evidence="6">
    <location>
        <begin position="72"/>
        <end position="93"/>
    </location>
</feature>
<keyword evidence="8" id="KW-1185">Reference proteome</keyword>
<dbReference type="PRINTS" id="PR01035">
    <property type="entry name" value="TCRTETA"/>
</dbReference>
<dbReference type="SUPFAM" id="SSF103473">
    <property type="entry name" value="MFS general substrate transporter"/>
    <property type="match status" value="1"/>
</dbReference>
<accession>A0A0T6B9C5</accession>
<dbReference type="Proteomes" id="UP000051574">
    <property type="component" value="Unassembled WGS sequence"/>
</dbReference>
<keyword evidence="2" id="KW-0813">Transport</keyword>
<sequence>MGVVTKFQSIIIIRLIFFLVNQTQSICKAFVADIETREEHNLIYSKMNLLGVLSFIIGPIIGGYVFDMEQGFYYISIITFSITLAAVLLALILPNDKHTETSAANLAEKLVINFTTSVRSLNMQYGMYWNIILMKIYVTISVTVFFMKFSLLLKFLYNKGNIAIGYTYAYQSLLLFLTTLLVPLSEKVYEGQNIKRLSHSLSLLTISIANICYAPTYPMYLICFIPLSLAKSIFDSTFQNITNNNSFNDLSKGLDTITTLTSIGIPLVFGYFCDFYMHNAVKVFSIIPLVVVMLLMHFFTKKQFVKLKLN</sequence>
<feature type="transmembrane region" description="Helical" evidence="6">
    <location>
        <begin position="203"/>
        <end position="227"/>
    </location>
</feature>
<proteinExistence type="predicted"/>
<evidence type="ECO:0000256" key="5">
    <source>
        <dbReference type="ARBA" id="ARBA00023136"/>
    </source>
</evidence>
<dbReference type="InterPro" id="IPR011701">
    <property type="entry name" value="MFS"/>
</dbReference>
<comment type="caution">
    <text evidence="7">The sequence shown here is derived from an EMBL/GenBank/DDBJ whole genome shotgun (WGS) entry which is preliminary data.</text>
</comment>
<feature type="transmembrane region" description="Helical" evidence="6">
    <location>
        <begin position="127"/>
        <end position="151"/>
    </location>
</feature>
<dbReference type="EMBL" id="LJIG01003011">
    <property type="protein sequence ID" value="KRT83929.1"/>
    <property type="molecule type" value="Genomic_DNA"/>
</dbReference>
<evidence type="ECO:0000256" key="2">
    <source>
        <dbReference type="ARBA" id="ARBA00022448"/>
    </source>
</evidence>
<dbReference type="Gene3D" id="1.20.1250.20">
    <property type="entry name" value="MFS general substrate transporter like domains"/>
    <property type="match status" value="1"/>
</dbReference>
<dbReference type="PANTHER" id="PTHR23504">
    <property type="entry name" value="MAJOR FACILITATOR SUPERFAMILY DOMAIN-CONTAINING PROTEIN 10"/>
    <property type="match status" value="1"/>
</dbReference>
<evidence type="ECO:0000256" key="4">
    <source>
        <dbReference type="ARBA" id="ARBA00022989"/>
    </source>
</evidence>
<dbReference type="Pfam" id="PF07690">
    <property type="entry name" value="MFS_1"/>
    <property type="match status" value="1"/>
</dbReference>
<dbReference type="OrthoDB" id="10262656at2759"/>
<keyword evidence="5 6" id="KW-0472">Membrane</keyword>
<reference evidence="7 8" key="1">
    <citation type="submission" date="2015-09" db="EMBL/GenBank/DDBJ databases">
        <title>Draft genome of the scarab beetle Oryctes borbonicus.</title>
        <authorList>
            <person name="Meyer J.M."/>
            <person name="Markov G.V."/>
            <person name="Baskaran P."/>
            <person name="Herrmann M."/>
            <person name="Sommer R.J."/>
            <person name="Roedelsperger C."/>
        </authorList>
    </citation>
    <scope>NUCLEOTIDE SEQUENCE [LARGE SCALE GENOMIC DNA]</scope>
    <source>
        <strain evidence="7">OB123</strain>
        <tissue evidence="7">Whole animal</tissue>
    </source>
</reference>
<feature type="transmembrane region" description="Helical" evidence="6">
    <location>
        <begin position="280"/>
        <end position="299"/>
    </location>
</feature>
<gene>
    <name evidence="7" type="ORF">AMK59_1872</name>
</gene>
<evidence type="ECO:0000256" key="6">
    <source>
        <dbReference type="SAM" id="Phobius"/>
    </source>
</evidence>
<evidence type="ECO:0000313" key="7">
    <source>
        <dbReference type="EMBL" id="KRT83929.1"/>
    </source>
</evidence>
<dbReference type="PANTHER" id="PTHR23504:SF14">
    <property type="entry name" value="MAJOR FACILITATOR SUPERFAMILY DOMAIN-CONTAINING PROTEIN 9"/>
    <property type="match status" value="1"/>
</dbReference>
<evidence type="ECO:0000256" key="3">
    <source>
        <dbReference type="ARBA" id="ARBA00022692"/>
    </source>
</evidence>
<comment type="subcellular location">
    <subcellularLocation>
        <location evidence="1">Membrane</location>
        <topology evidence="1">Multi-pass membrane protein</topology>
    </subcellularLocation>
</comment>
<feature type="transmembrane region" description="Helical" evidence="6">
    <location>
        <begin position="47"/>
        <end position="66"/>
    </location>
</feature>
<dbReference type="GO" id="GO:0016020">
    <property type="term" value="C:membrane"/>
    <property type="evidence" value="ECO:0007669"/>
    <property type="project" value="UniProtKB-SubCell"/>
</dbReference>
<evidence type="ECO:0000256" key="1">
    <source>
        <dbReference type="ARBA" id="ARBA00004141"/>
    </source>
</evidence>
<dbReference type="InterPro" id="IPR036259">
    <property type="entry name" value="MFS_trans_sf"/>
</dbReference>
<dbReference type="GO" id="GO:0022857">
    <property type="term" value="F:transmembrane transporter activity"/>
    <property type="evidence" value="ECO:0007669"/>
    <property type="project" value="InterPro"/>
</dbReference>
<name>A0A0T6B9C5_9SCAR</name>
<dbReference type="InterPro" id="IPR001958">
    <property type="entry name" value="Tet-R_TetA/multi-R_MdtG-like"/>
</dbReference>
<evidence type="ECO:0000313" key="8">
    <source>
        <dbReference type="Proteomes" id="UP000051574"/>
    </source>
</evidence>
<keyword evidence="4 6" id="KW-1133">Transmembrane helix</keyword>
<feature type="transmembrane region" description="Helical" evidence="6">
    <location>
        <begin position="163"/>
        <end position="182"/>
    </location>
</feature>
<dbReference type="AlphaFoldDB" id="A0A0T6B9C5"/>